<protein>
    <submittedName>
        <fullName evidence="1">Uncharacterized protein</fullName>
    </submittedName>
</protein>
<evidence type="ECO:0000313" key="1">
    <source>
        <dbReference type="EMBL" id="KJA13883.1"/>
    </source>
</evidence>
<evidence type="ECO:0000313" key="2">
    <source>
        <dbReference type="Proteomes" id="UP000054270"/>
    </source>
</evidence>
<organism evidence="1 2">
    <name type="scientific">Hypholoma sublateritium (strain FD-334 SS-4)</name>
    <dbReference type="NCBI Taxonomy" id="945553"/>
    <lineage>
        <taxon>Eukaryota</taxon>
        <taxon>Fungi</taxon>
        <taxon>Dikarya</taxon>
        <taxon>Basidiomycota</taxon>
        <taxon>Agaricomycotina</taxon>
        <taxon>Agaricomycetes</taxon>
        <taxon>Agaricomycetidae</taxon>
        <taxon>Agaricales</taxon>
        <taxon>Agaricineae</taxon>
        <taxon>Strophariaceae</taxon>
        <taxon>Hypholoma</taxon>
    </lineage>
</organism>
<keyword evidence="2" id="KW-1185">Reference proteome</keyword>
<dbReference type="EMBL" id="KN817707">
    <property type="protein sequence ID" value="KJA13883.1"/>
    <property type="molecule type" value="Genomic_DNA"/>
</dbReference>
<proteinExistence type="predicted"/>
<sequence length="172" mass="18526">MGTPRLNDVATAPSSVCGDDTAVKSIFLQTARAYYALPCGLPTTRYLGVSGLLIIVNFTTIGIPVGSMIQLSGTSFTTPFLNVCLGDLWELYNLHSVRPSTQDGKLNLTATSSRLTQTTNSTLYRCTIPSMLLPVIHDTATSMPVADPFVIAEHLEKTPRRAATTPPYCSRS</sequence>
<accession>A0A0D2LSR3</accession>
<reference evidence="2" key="1">
    <citation type="submission" date="2014-04" db="EMBL/GenBank/DDBJ databases">
        <title>Evolutionary Origins and Diversification of the Mycorrhizal Mutualists.</title>
        <authorList>
            <consortium name="DOE Joint Genome Institute"/>
            <consortium name="Mycorrhizal Genomics Consortium"/>
            <person name="Kohler A."/>
            <person name="Kuo A."/>
            <person name="Nagy L.G."/>
            <person name="Floudas D."/>
            <person name="Copeland A."/>
            <person name="Barry K.W."/>
            <person name="Cichocki N."/>
            <person name="Veneault-Fourrey C."/>
            <person name="LaButti K."/>
            <person name="Lindquist E.A."/>
            <person name="Lipzen A."/>
            <person name="Lundell T."/>
            <person name="Morin E."/>
            <person name="Murat C."/>
            <person name="Riley R."/>
            <person name="Ohm R."/>
            <person name="Sun H."/>
            <person name="Tunlid A."/>
            <person name="Henrissat B."/>
            <person name="Grigoriev I.V."/>
            <person name="Hibbett D.S."/>
            <person name="Martin F."/>
        </authorList>
    </citation>
    <scope>NUCLEOTIDE SEQUENCE [LARGE SCALE GENOMIC DNA]</scope>
    <source>
        <strain evidence="2">FD-334 SS-4</strain>
    </source>
</reference>
<name>A0A0D2LSR3_HYPSF</name>
<dbReference type="Proteomes" id="UP000054270">
    <property type="component" value="Unassembled WGS sequence"/>
</dbReference>
<dbReference type="AlphaFoldDB" id="A0A0D2LSR3"/>
<gene>
    <name evidence="1" type="ORF">HYPSUDRAFT_209161</name>
</gene>